<accession>H5S9W7</accession>
<proteinExistence type="predicted"/>
<protein>
    <submittedName>
        <fullName evidence="2">Hypothetical conserved protein</fullName>
    </submittedName>
</protein>
<dbReference type="Gene3D" id="3.60.20.10">
    <property type="entry name" value="Glutamine Phosphoribosylpyrophosphate, subunit 1, domain 1"/>
    <property type="match status" value="1"/>
</dbReference>
<evidence type="ECO:0000313" key="2">
    <source>
        <dbReference type="EMBL" id="BAL52953.1"/>
    </source>
</evidence>
<dbReference type="Pfam" id="PF08823">
    <property type="entry name" value="PG_binding_2"/>
    <property type="match status" value="1"/>
</dbReference>
<dbReference type="SUPFAM" id="SSF47090">
    <property type="entry name" value="PGBD-like"/>
    <property type="match status" value="1"/>
</dbReference>
<dbReference type="Pfam" id="PF06267">
    <property type="entry name" value="DUF1028"/>
    <property type="match status" value="1"/>
</dbReference>
<dbReference type="InterPro" id="IPR014927">
    <property type="entry name" value="PG-bd_2"/>
</dbReference>
<dbReference type="InterPro" id="IPR010430">
    <property type="entry name" value="DUF1028"/>
</dbReference>
<dbReference type="EMBL" id="AP011644">
    <property type="protein sequence ID" value="BAL52953.1"/>
    <property type="molecule type" value="Genomic_DNA"/>
</dbReference>
<feature type="domain" description="Putative peptidoglycan binding" evidence="1">
    <location>
        <begin position="213"/>
        <end position="280"/>
    </location>
</feature>
<dbReference type="Gene3D" id="1.10.101.10">
    <property type="entry name" value="PGBD-like superfamily/PGBD"/>
    <property type="match status" value="1"/>
</dbReference>
<dbReference type="PANTHER" id="PTHR39328">
    <property type="entry name" value="BLL2871 PROTEIN"/>
    <property type="match status" value="1"/>
</dbReference>
<reference evidence="2" key="1">
    <citation type="journal article" date="2005" name="Environ. Microbiol.">
        <title>Genetic and functional properties of uncultivated thermophilic crenarchaeotes from a subsurface gold mine as revealed by analysis of genome fragments.</title>
        <authorList>
            <person name="Nunoura T."/>
            <person name="Hirayama H."/>
            <person name="Takami H."/>
            <person name="Oida H."/>
            <person name="Nishi S."/>
            <person name="Shimamura S."/>
            <person name="Suzuki Y."/>
            <person name="Inagaki F."/>
            <person name="Takai K."/>
            <person name="Nealson K.H."/>
            <person name="Horikoshi K."/>
        </authorList>
    </citation>
    <scope>NUCLEOTIDE SEQUENCE</scope>
</reference>
<name>H5S9W7_9BACT</name>
<dbReference type="InterPro" id="IPR036365">
    <property type="entry name" value="PGBD-like_sf"/>
</dbReference>
<reference evidence="2" key="2">
    <citation type="journal article" date="2012" name="PLoS ONE">
        <title>A Deeply Branching Thermophilic Bacterium with an Ancient Acetyl-CoA Pathway Dominates a Subsurface Ecosystem.</title>
        <authorList>
            <person name="Takami H."/>
            <person name="Noguchi H."/>
            <person name="Takaki Y."/>
            <person name="Uchiyama I."/>
            <person name="Toyoda A."/>
            <person name="Nishi S."/>
            <person name="Chee G.-J."/>
            <person name="Arai W."/>
            <person name="Nunoura T."/>
            <person name="Itoh T."/>
            <person name="Hattori M."/>
            <person name="Takai K."/>
        </authorList>
    </citation>
    <scope>NUCLEOTIDE SEQUENCE</scope>
</reference>
<dbReference type="PANTHER" id="PTHR39328:SF1">
    <property type="entry name" value="BLL2871 PROTEIN"/>
    <property type="match status" value="1"/>
</dbReference>
<dbReference type="InterPro" id="IPR036366">
    <property type="entry name" value="PGBDSf"/>
</dbReference>
<dbReference type="InterPro" id="IPR029055">
    <property type="entry name" value="Ntn_hydrolases_N"/>
</dbReference>
<dbReference type="AlphaFoldDB" id="H5S9W7"/>
<gene>
    <name evidence="2" type="ORF">HGMM_F03H09C12</name>
</gene>
<sequence length="287" mass="31778">MLSTFSIVACDLKAGEWGVAAQSKFLAVGAVVPWAEARVGAIATQAYANTSYGPRGLAMMKLGFSAEETLKKLVETDAGREHRQLGIVDAQGRAAAFTGKECYPWAGHIVGKNFAVQGNILVSQETVEAMAEAFERTRGPLWKRLLESLRAGQRAGGDRRGQQSAAIVVVKEKGGYGEFTDRMIDLRVDDHPQPIEELARLLDLRELYFGRTKKRIKLDAPTTQKVQTMLKALGYYKGAAHGKLDKATIQALIDFHNTENLEMRLQKDLQFLDARVLRFLEEKAKLL</sequence>
<evidence type="ECO:0000259" key="1">
    <source>
        <dbReference type="Pfam" id="PF08823"/>
    </source>
</evidence>
<organism evidence="2">
    <name type="scientific">uncultured Acetothermia bacterium</name>
    <dbReference type="NCBI Taxonomy" id="236499"/>
    <lineage>
        <taxon>Bacteria</taxon>
        <taxon>Candidatus Bipolaricaulota</taxon>
        <taxon>environmental samples</taxon>
    </lineage>
</organism>
<dbReference type="SUPFAM" id="SSF56235">
    <property type="entry name" value="N-terminal nucleophile aminohydrolases (Ntn hydrolases)"/>
    <property type="match status" value="1"/>
</dbReference>